<evidence type="ECO:0000313" key="2">
    <source>
        <dbReference type="Proteomes" id="UP000177167"/>
    </source>
</evidence>
<proteinExistence type="predicted"/>
<organism evidence="1 2">
    <name type="scientific">Candidatus Yanofskybacteria bacterium RIFCSPHIGHO2_02_FULL_41_11</name>
    <dbReference type="NCBI Taxonomy" id="1802675"/>
    <lineage>
        <taxon>Bacteria</taxon>
        <taxon>Candidatus Yanofskyibacteriota</taxon>
    </lineage>
</organism>
<gene>
    <name evidence="1" type="ORF">A3J46_03965</name>
</gene>
<reference evidence="1 2" key="1">
    <citation type="journal article" date="2016" name="Nat. Commun.">
        <title>Thousands of microbial genomes shed light on interconnected biogeochemical processes in an aquifer system.</title>
        <authorList>
            <person name="Anantharaman K."/>
            <person name="Brown C.T."/>
            <person name="Hug L.A."/>
            <person name="Sharon I."/>
            <person name="Castelle C.J."/>
            <person name="Probst A.J."/>
            <person name="Thomas B.C."/>
            <person name="Singh A."/>
            <person name="Wilkins M.J."/>
            <person name="Karaoz U."/>
            <person name="Brodie E.L."/>
            <person name="Williams K.H."/>
            <person name="Hubbard S.S."/>
            <person name="Banfield J.F."/>
        </authorList>
    </citation>
    <scope>NUCLEOTIDE SEQUENCE [LARGE SCALE GENOMIC DNA]</scope>
</reference>
<evidence type="ECO:0000313" key="1">
    <source>
        <dbReference type="EMBL" id="OGN07983.1"/>
    </source>
</evidence>
<dbReference type="AlphaFoldDB" id="A0A1F8F4C9"/>
<dbReference type="Proteomes" id="UP000177167">
    <property type="component" value="Unassembled WGS sequence"/>
</dbReference>
<protein>
    <submittedName>
        <fullName evidence="1">Uncharacterized protein</fullName>
    </submittedName>
</protein>
<dbReference type="EMBL" id="MGJP01000070">
    <property type="protein sequence ID" value="OGN07983.1"/>
    <property type="molecule type" value="Genomic_DNA"/>
</dbReference>
<accession>A0A1F8F4C9</accession>
<sequence length="109" mass="11826">MVVQAERSDVMIEVLQVNPGKKTAVLGINPPDGGERRVVQKARFRKFHLRANGVQDAIFVGPCRGCKVVVITGKGPNAKRVERWEELPQTLVVPKAAIDDALARAKSGA</sequence>
<name>A0A1F8F4C9_9BACT</name>
<comment type="caution">
    <text evidence="1">The sequence shown here is derived from an EMBL/GenBank/DDBJ whole genome shotgun (WGS) entry which is preliminary data.</text>
</comment>